<gene>
    <name evidence="2" type="ORF">OIT44_06815</name>
</gene>
<keyword evidence="1" id="KW-0812">Transmembrane</keyword>
<dbReference type="Proteomes" id="UP001526225">
    <property type="component" value="Unassembled WGS sequence"/>
</dbReference>
<feature type="transmembrane region" description="Helical" evidence="1">
    <location>
        <begin position="112"/>
        <end position="131"/>
    </location>
</feature>
<feature type="transmembrane region" description="Helical" evidence="1">
    <location>
        <begin position="12"/>
        <end position="31"/>
    </location>
</feature>
<feature type="transmembrane region" description="Helical" evidence="1">
    <location>
        <begin position="209"/>
        <end position="232"/>
    </location>
</feature>
<reference evidence="2 3" key="1">
    <citation type="submission" date="2022-10" db="EMBL/GenBank/DDBJ databases">
        <title>Weissella fermenti sp. nov., isolated from fermented cabbage.</title>
        <authorList>
            <person name="Lee J.K."/>
            <person name="Baek J.H."/>
            <person name="Choi D.G."/>
            <person name="Kim J.M."/>
            <person name="Jeon C.O."/>
        </authorList>
    </citation>
    <scope>NUCLEOTIDE SEQUENCE [LARGE SCALE GENOMIC DNA]</scope>
    <source>
        <strain evidence="2 3">KACC 18534</strain>
    </source>
</reference>
<proteinExistence type="predicted"/>
<keyword evidence="1" id="KW-0472">Membrane</keyword>
<keyword evidence="1" id="KW-1133">Transmembrane helix</keyword>
<feature type="transmembrane region" description="Helical" evidence="1">
    <location>
        <begin position="244"/>
        <end position="269"/>
    </location>
</feature>
<protein>
    <submittedName>
        <fullName evidence="2">Uncharacterized protein</fullName>
    </submittedName>
</protein>
<evidence type="ECO:0000256" key="1">
    <source>
        <dbReference type="SAM" id="Phobius"/>
    </source>
</evidence>
<name>A0ABT3E5S7_9LACO</name>
<evidence type="ECO:0000313" key="2">
    <source>
        <dbReference type="EMBL" id="MCW0953760.1"/>
    </source>
</evidence>
<feature type="transmembrane region" description="Helical" evidence="1">
    <location>
        <begin position="289"/>
        <end position="307"/>
    </location>
</feature>
<dbReference type="RefSeq" id="WP_213408075.1">
    <property type="nucleotide sequence ID" value="NZ_CP074441.1"/>
</dbReference>
<keyword evidence="3" id="KW-1185">Reference proteome</keyword>
<dbReference type="EMBL" id="JAOZFE010000009">
    <property type="protein sequence ID" value="MCW0953760.1"/>
    <property type="molecule type" value="Genomic_DNA"/>
</dbReference>
<comment type="caution">
    <text evidence="2">The sequence shown here is derived from an EMBL/GenBank/DDBJ whole genome shotgun (WGS) entry which is preliminary data.</text>
</comment>
<sequence length="323" mass="36572">MKIYWRNWKKSFNKWVVFVHIVLFIVGGIFGGHKGNIGNFGGWLMGYCFLFFCVHSLLVPTNDEQTKNLFSGISSWFKGLPRVNRIAWAYAFFPLFVVMLSEVFDIKSLGDLANLTTIVVAAVLPIVMWAFGFKNMSNIQAPIQESTQENEVQSHAQDEVEVENEQLHKEKLDRRRKIGIKLFKVAGLCMGVYVIAGIFIVFVMPYTPWIGLSFSVLLIFVALLLGLFFIFSENSVLSQNMVQLSYVISGWFTVSFLVISLVCSANGDILGIFEALSKDLQEARAFDRWTAALIYTVGVIPLLSISLKETCNLVMSRFFKFES</sequence>
<evidence type="ECO:0000313" key="3">
    <source>
        <dbReference type="Proteomes" id="UP001526225"/>
    </source>
</evidence>
<accession>A0ABT3E5S7</accession>
<organism evidence="2 3">
    <name type="scientific">Weissella ceti</name>
    <dbReference type="NCBI Taxonomy" id="759620"/>
    <lineage>
        <taxon>Bacteria</taxon>
        <taxon>Bacillati</taxon>
        <taxon>Bacillota</taxon>
        <taxon>Bacilli</taxon>
        <taxon>Lactobacillales</taxon>
        <taxon>Lactobacillaceae</taxon>
        <taxon>Weissella</taxon>
    </lineage>
</organism>
<feature type="transmembrane region" description="Helical" evidence="1">
    <location>
        <begin position="83"/>
        <end position="100"/>
    </location>
</feature>
<feature type="transmembrane region" description="Helical" evidence="1">
    <location>
        <begin position="182"/>
        <end position="203"/>
    </location>
</feature>
<feature type="transmembrane region" description="Helical" evidence="1">
    <location>
        <begin position="43"/>
        <end position="62"/>
    </location>
</feature>